<dbReference type="InterPro" id="IPR029058">
    <property type="entry name" value="AB_hydrolase_fold"/>
</dbReference>
<feature type="signal peptide" evidence="2">
    <location>
        <begin position="1"/>
        <end position="20"/>
    </location>
</feature>
<keyword evidence="1" id="KW-0378">Hydrolase</keyword>
<dbReference type="Gene3D" id="3.40.50.1820">
    <property type="entry name" value="alpha/beta hydrolase"/>
    <property type="match status" value="1"/>
</dbReference>
<comment type="caution">
    <text evidence="4">The sequence shown here is derived from an EMBL/GenBank/DDBJ whole genome shotgun (WGS) entry which is preliminary data.</text>
</comment>
<feature type="domain" description="BD-FAE-like" evidence="3">
    <location>
        <begin position="73"/>
        <end position="258"/>
    </location>
</feature>
<feature type="chain" id="PRO_5032635709" evidence="2">
    <location>
        <begin position="21"/>
        <end position="298"/>
    </location>
</feature>
<evidence type="ECO:0000259" key="3">
    <source>
        <dbReference type="Pfam" id="PF20434"/>
    </source>
</evidence>
<protein>
    <submittedName>
        <fullName evidence="4">Acetyl esterase/lipase</fullName>
    </submittedName>
</protein>
<dbReference type="EMBL" id="JACHXZ010000002">
    <property type="protein sequence ID" value="MBB3168567.1"/>
    <property type="molecule type" value="Genomic_DNA"/>
</dbReference>
<proteinExistence type="predicted"/>
<evidence type="ECO:0000313" key="4">
    <source>
        <dbReference type="EMBL" id="MBB3168567.1"/>
    </source>
</evidence>
<dbReference type="InterPro" id="IPR050300">
    <property type="entry name" value="GDXG_lipolytic_enzyme"/>
</dbReference>
<dbReference type="PANTHER" id="PTHR48081">
    <property type="entry name" value="AB HYDROLASE SUPERFAMILY PROTEIN C4A8.06C"/>
    <property type="match status" value="1"/>
</dbReference>
<dbReference type="AlphaFoldDB" id="A0A839UT69"/>
<reference evidence="4 5" key="1">
    <citation type="submission" date="2020-08" db="EMBL/GenBank/DDBJ databases">
        <title>Genomic Encyclopedia of Type Strains, Phase III (KMG-III): the genomes of soil and plant-associated and newly described type strains.</title>
        <authorList>
            <person name="Whitman W."/>
        </authorList>
    </citation>
    <scope>NUCLEOTIDE SEQUENCE [LARGE SCALE GENOMIC DNA]</scope>
    <source>
        <strain evidence="4 5">CECT 8571</strain>
    </source>
</reference>
<dbReference type="RefSeq" id="WP_183910040.1">
    <property type="nucleotide sequence ID" value="NZ_JACHXZ010000002.1"/>
</dbReference>
<accession>A0A839UT69</accession>
<keyword evidence="2" id="KW-0732">Signal</keyword>
<evidence type="ECO:0000256" key="1">
    <source>
        <dbReference type="ARBA" id="ARBA00022801"/>
    </source>
</evidence>
<keyword evidence="5" id="KW-1185">Reference proteome</keyword>
<name>A0A839UT69_9GAMM</name>
<dbReference type="Proteomes" id="UP000559987">
    <property type="component" value="Unassembled WGS sequence"/>
</dbReference>
<gene>
    <name evidence="4" type="ORF">FHS30_001751</name>
</gene>
<sequence length="298" mass="31695">MKHCCFLGAVLCAWLMPSFAETPEQPISSAAVVSNVPYSAIASLPFNEPDLRIAYGHEQSHYGLLWRARGERATNQRPLVVFIHGGCWLSAYDIQHSNALSSALADVGFAVWSLEYRRAGASGGGWPTTLNDIRQALRAIEKLAIANLDFDGVVLVGHSAGGHLALLAGGDAMNSSASAGSALPVRALVGLAAIVDLERYGQGGNSCQSAVSKFMGGDLATRRAEYQSANPAEQRLTVPTFLLQGSEDHIVDPEQAHHADARTVLVPSAGHFDWLHPGSAAFGVLVKTLEKVSDNEQK</sequence>
<evidence type="ECO:0000256" key="2">
    <source>
        <dbReference type="SAM" id="SignalP"/>
    </source>
</evidence>
<organism evidence="4 5">
    <name type="scientific">Simiduia aestuariiviva</name>
    <dbReference type="NCBI Taxonomy" id="1510459"/>
    <lineage>
        <taxon>Bacteria</taxon>
        <taxon>Pseudomonadati</taxon>
        <taxon>Pseudomonadota</taxon>
        <taxon>Gammaproteobacteria</taxon>
        <taxon>Cellvibrionales</taxon>
        <taxon>Cellvibrionaceae</taxon>
        <taxon>Simiduia</taxon>
    </lineage>
</organism>
<evidence type="ECO:0000313" key="5">
    <source>
        <dbReference type="Proteomes" id="UP000559987"/>
    </source>
</evidence>
<dbReference type="PANTHER" id="PTHR48081:SF33">
    <property type="entry name" value="KYNURENINE FORMAMIDASE"/>
    <property type="match status" value="1"/>
</dbReference>
<dbReference type="GO" id="GO:0016787">
    <property type="term" value="F:hydrolase activity"/>
    <property type="evidence" value="ECO:0007669"/>
    <property type="project" value="UniProtKB-KW"/>
</dbReference>
<dbReference type="SUPFAM" id="SSF53474">
    <property type="entry name" value="alpha/beta-Hydrolases"/>
    <property type="match status" value="1"/>
</dbReference>
<dbReference type="InterPro" id="IPR049492">
    <property type="entry name" value="BD-FAE-like_dom"/>
</dbReference>
<dbReference type="Pfam" id="PF20434">
    <property type="entry name" value="BD-FAE"/>
    <property type="match status" value="1"/>
</dbReference>